<keyword evidence="2" id="KW-1185">Reference proteome</keyword>
<gene>
    <name evidence="1" type="ORF">KDAU_52030</name>
</gene>
<comment type="caution">
    <text evidence="1">The sequence shown here is derived from an EMBL/GenBank/DDBJ whole genome shotgun (WGS) entry which is preliminary data.</text>
</comment>
<sequence>MDDELLPPSAFTEAADINTLAKRLEELARFPALQLLIAANPATPAAVLAQLAKVSKMEVRRAVAMNPNAPLQVLSQLAGEFPEEFLRNPVLPMLNMVKPGFIKELPFLAWAGLLRFEHLPSSWFQQIKTASRYQRNQAAIWKLIQLHVSQAGEAHELLVLPATSKAPRPWKAVIQDELKLDLHAATGPATLAPEDEVETLLLFGLLVPYAVPMLKEQWVWAARTAGRQTGRMLASTMAVGGKMLARLAQEESLFVRCQVARHPHASAKILGQLVTSHHPEVRSAVASNPHTPAEIISTLLADSQSVVRRAAVSHATVTAEDHKMMARDEESTVRAALAALHQLDNTLLTQLADDPAATVRAAVARNLHAPQEILATLAGDDRPAVRAAAAGNPCLPVKQHTILLNDPEEAVRARLGSNACLSEQDAVQLARDTSLAVRASLAANPRTPIPLLDQLWQSGEMAVWLGLARNPRLSPDQLTQLAAQGDLRVRTAVAAHKRTPPEVLRELALADRRNIWYALAANPHTPLDVLEHALFTSDLELRLRLFTHPTMVRNQRRPFFTLLAGKLQQLIVTNNLPDWLRRVVFQYYTALPAILLEPLASSPYWEERYLVARHSHTSEVLLHKLAHDGICYVRAAARDALTGRRQHSRTSSH</sequence>
<dbReference type="AlphaFoldDB" id="A0A401ZM35"/>
<evidence type="ECO:0000313" key="2">
    <source>
        <dbReference type="Proteomes" id="UP000287224"/>
    </source>
</evidence>
<dbReference type="RefSeq" id="WP_126600016.1">
    <property type="nucleotide sequence ID" value="NZ_BIFQ01000002.1"/>
</dbReference>
<accession>A0A401ZM35</accession>
<dbReference type="Pfam" id="PF01816">
    <property type="entry name" value="LRV"/>
    <property type="match status" value="2"/>
</dbReference>
<dbReference type="InterPro" id="IPR016024">
    <property type="entry name" value="ARM-type_fold"/>
</dbReference>
<dbReference type="Gene3D" id="1.25.10.10">
    <property type="entry name" value="Leucine-rich Repeat Variant"/>
    <property type="match status" value="3"/>
</dbReference>
<evidence type="ECO:0008006" key="3">
    <source>
        <dbReference type="Google" id="ProtNLM"/>
    </source>
</evidence>
<reference evidence="2" key="1">
    <citation type="submission" date="2018-12" db="EMBL/GenBank/DDBJ databases">
        <title>Tengunoibacter tsumagoiensis gen. nov., sp. nov., Dictyobacter kobayashii sp. nov., D. alpinus sp. nov., and D. joshuensis sp. nov. and description of Dictyobacteraceae fam. nov. within the order Ktedonobacterales isolated from Tengu-no-mugimeshi.</title>
        <authorList>
            <person name="Wang C.M."/>
            <person name="Zheng Y."/>
            <person name="Sakai Y."/>
            <person name="Toyoda A."/>
            <person name="Minakuchi Y."/>
            <person name="Abe K."/>
            <person name="Yokota A."/>
            <person name="Yabe S."/>
        </authorList>
    </citation>
    <scope>NUCLEOTIDE SEQUENCE [LARGE SCALE GENOMIC DNA]</scope>
    <source>
        <strain evidence="2">S-27</strain>
    </source>
</reference>
<dbReference type="Proteomes" id="UP000287224">
    <property type="component" value="Unassembled WGS sequence"/>
</dbReference>
<organism evidence="1 2">
    <name type="scientific">Dictyobacter aurantiacus</name>
    <dbReference type="NCBI Taxonomy" id="1936993"/>
    <lineage>
        <taxon>Bacteria</taxon>
        <taxon>Bacillati</taxon>
        <taxon>Chloroflexota</taxon>
        <taxon>Ktedonobacteria</taxon>
        <taxon>Ktedonobacterales</taxon>
        <taxon>Dictyobacteraceae</taxon>
        <taxon>Dictyobacter</taxon>
    </lineage>
</organism>
<name>A0A401ZM35_9CHLR</name>
<dbReference type="InterPro" id="IPR011989">
    <property type="entry name" value="ARM-like"/>
</dbReference>
<dbReference type="OrthoDB" id="138019at2"/>
<dbReference type="EMBL" id="BIFQ01000002">
    <property type="protein sequence ID" value="GCE07874.1"/>
    <property type="molecule type" value="Genomic_DNA"/>
</dbReference>
<evidence type="ECO:0000313" key="1">
    <source>
        <dbReference type="EMBL" id="GCE07874.1"/>
    </source>
</evidence>
<proteinExistence type="predicted"/>
<protein>
    <recommendedName>
        <fullName evidence="3">Leucine rich repeat variant</fullName>
    </recommendedName>
</protein>
<dbReference type="SUPFAM" id="SSF48371">
    <property type="entry name" value="ARM repeat"/>
    <property type="match status" value="2"/>
</dbReference>
<dbReference type="InterPro" id="IPR004830">
    <property type="entry name" value="LRR_variant"/>
</dbReference>